<dbReference type="CDD" id="cd00093">
    <property type="entry name" value="HTH_XRE"/>
    <property type="match status" value="1"/>
</dbReference>
<dbReference type="SMART" id="SM00530">
    <property type="entry name" value="HTH_XRE"/>
    <property type="match status" value="1"/>
</dbReference>
<keyword evidence="3" id="KW-1185">Reference proteome</keyword>
<accession>A0ABU0SXG2</accession>
<dbReference type="SUPFAM" id="SSF47413">
    <property type="entry name" value="lambda repressor-like DNA-binding domains"/>
    <property type="match status" value="1"/>
</dbReference>
<dbReference type="Proteomes" id="UP001230328">
    <property type="component" value="Unassembled WGS sequence"/>
</dbReference>
<proteinExistence type="predicted"/>
<evidence type="ECO:0000259" key="1">
    <source>
        <dbReference type="PROSITE" id="PS50943"/>
    </source>
</evidence>
<evidence type="ECO:0000313" key="2">
    <source>
        <dbReference type="EMBL" id="MDQ1028118.1"/>
    </source>
</evidence>
<dbReference type="InterPro" id="IPR010982">
    <property type="entry name" value="Lambda_DNA-bd_dom_sf"/>
</dbReference>
<dbReference type="Gene3D" id="1.10.260.40">
    <property type="entry name" value="lambda repressor-like DNA-binding domains"/>
    <property type="match status" value="1"/>
</dbReference>
<evidence type="ECO:0000313" key="3">
    <source>
        <dbReference type="Proteomes" id="UP001230328"/>
    </source>
</evidence>
<dbReference type="EMBL" id="JAUSZI010000002">
    <property type="protein sequence ID" value="MDQ1028118.1"/>
    <property type="molecule type" value="Genomic_DNA"/>
</dbReference>
<dbReference type="PROSITE" id="PS50943">
    <property type="entry name" value="HTH_CROC1"/>
    <property type="match status" value="1"/>
</dbReference>
<organism evidence="2 3">
    <name type="scientific">Streptomyces umbrinus</name>
    <dbReference type="NCBI Taxonomy" id="67370"/>
    <lineage>
        <taxon>Bacteria</taxon>
        <taxon>Bacillati</taxon>
        <taxon>Actinomycetota</taxon>
        <taxon>Actinomycetes</taxon>
        <taxon>Kitasatosporales</taxon>
        <taxon>Streptomycetaceae</taxon>
        <taxon>Streptomyces</taxon>
        <taxon>Streptomyces phaeochromogenes group</taxon>
    </lineage>
</organism>
<dbReference type="InterPro" id="IPR043917">
    <property type="entry name" value="DUF5753"/>
</dbReference>
<dbReference type="InterPro" id="IPR001387">
    <property type="entry name" value="Cro/C1-type_HTH"/>
</dbReference>
<comment type="caution">
    <text evidence="2">The sequence shown here is derived from an EMBL/GenBank/DDBJ whole genome shotgun (WGS) entry which is preliminary data.</text>
</comment>
<sequence length="295" mass="33111">MGLRTTISERQRRLGYELKHLREQAGFSAGEAAARIGMGRAQLSQIETAKTTILTERLHELCDLYGCTDKTYIEALVVMSEATGKGWWAAYKKPMEQGPLNMAELEGQAVELRLHQSLFIPGLFQTADYAQAIFATPKLGFENEDVEYALRFRMERQRILTRENPPSVHAVIHESALHMRFGGTDVVRGQLLHLIELARLPHVTIRIYPFSSQAHAAISGNFVHLLPSEPRLGTVVLEQPTGIRYLGDQEALLQYGRLFERLADYALPPIDVSLAPEAHSVKDSLALIQHVLYTL</sequence>
<protein>
    <submittedName>
        <fullName evidence="2">Transcriptional regulator with XRE-family HTH domain</fullName>
    </submittedName>
</protein>
<gene>
    <name evidence="2" type="ORF">QF035_005700</name>
</gene>
<feature type="domain" description="HTH cro/C1-type" evidence="1">
    <location>
        <begin position="18"/>
        <end position="73"/>
    </location>
</feature>
<reference evidence="2 3" key="1">
    <citation type="submission" date="2023-07" db="EMBL/GenBank/DDBJ databases">
        <title>Comparative genomics of wheat-associated soil bacteria to identify genetic determinants of phenazine resistance.</title>
        <authorList>
            <person name="Mouncey N."/>
        </authorList>
    </citation>
    <scope>NUCLEOTIDE SEQUENCE [LARGE SCALE GENOMIC DNA]</scope>
    <source>
        <strain evidence="2 3">V2I4</strain>
    </source>
</reference>
<dbReference type="RefSeq" id="WP_307523373.1">
    <property type="nucleotide sequence ID" value="NZ_JAUSZI010000002.1"/>
</dbReference>
<name>A0ABU0SXG2_9ACTN</name>
<dbReference type="Pfam" id="PF13560">
    <property type="entry name" value="HTH_31"/>
    <property type="match status" value="1"/>
</dbReference>
<dbReference type="Pfam" id="PF19054">
    <property type="entry name" value="DUF5753"/>
    <property type="match status" value="1"/>
</dbReference>